<dbReference type="AlphaFoldDB" id="A0A5C6CPW8"/>
<keyword evidence="1" id="KW-0732">Signal</keyword>
<reference evidence="3 4" key="1">
    <citation type="submission" date="2019-02" db="EMBL/GenBank/DDBJ databases">
        <title>Deep-cultivation of Planctomycetes and their phenomic and genomic characterization uncovers novel biology.</title>
        <authorList>
            <person name="Wiegand S."/>
            <person name="Jogler M."/>
            <person name="Boedeker C."/>
            <person name="Pinto D."/>
            <person name="Vollmers J."/>
            <person name="Rivas-Marin E."/>
            <person name="Kohn T."/>
            <person name="Peeters S.H."/>
            <person name="Heuer A."/>
            <person name="Rast P."/>
            <person name="Oberbeckmann S."/>
            <person name="Bunk B."/>
            <person name="Jeske O."/>
            <person name="Meyerdierks A."/>
            <person name="Storesund J.E."/>
            <person name="Kallscheuer N."/>
            <person name="Luecker S."/>
            <person name="Lage O.M."/>
            <person name="Pohl T."/>
            <person name="Merkel B.J."/>
            <person name="Hornburger P."/>
            <person name="Mueller R.-W."/>
            <person name="Bruemmer F."/>
            <person name="Labrenz M."/>
            <person name="Spormann A.M."/>
            <person name="Op Den Camp H."/>
            <person name="Overmann J."/>
            <person name="Amann R."/>
            <person name="Jetten M.S.M."/>
            <person name="Mascher T."/>
            <person name="Medema M.H."/>
            <person name="Devos D.P."/>
            <person name="Kaster A.-K."/>
            <person name="Ovreas L."/>
            <person name="Rohde M."/>
            <person name="Galperin M.Y."/>
            <person name="Jogler C."/>
        </authorList>
    </citation>
    <scope>NUCLEOTIDE SEQUENCE [LARGE SCALE GENOMIC DNA]</scope>
    <source>
        <strain evidence="3 4">Pla52o</strain>
    </source>
</reference>
<proteinExistence type="predicted"/>
<dbReference type="InterPro" id="IPR050410">
    <property type="entry name" value="CCR4/nocturin_mRNA_transcr"/>
</dbReference>
<keyword evidence="3" id="KW-0255">Endonuclease</keyword>
<keyword evidence="3" id="KW-0269">Exonuclease</keyword>
<dbReference type="EMBL" id="SJPT01000001">
    <property type="protein sequence ID" value="TWU26590.1"/>
    <property type="molecule type" value="Genomic_DNA"/>
</dbReference>
<dbReference type="PANTHER" id="PTHR12121:SF36">
    <property type="entry name" value="ENDONUCLEASE_EXONUCLEASE_PHOSPHATASE DOMAIN-CONTAINING PROTEIN"/>
    <property type="match status" value="1"/>
</dbReference>
<keyword evidence="4" id="KW-1185">Reference proteome</keyword>
<evidence type="ECO:0000259" key="2">
    <source>
        <dbReference type="Pfam" id="PF03372"/>
    </source>
</evidence>
<protein>
    <submittedName>
        <fullName evidence="3">Endonuclease/Exonuclease/phosphatase family protein</fullName>
    </submittedName>
</protein>
<accession>A0A5C6CPW8</accession>
<keyword evidence="3" id="KW-0378">Hydrolase</keyword>
<dbReference type="Proteomes" id="UP000316304">
    <property type="component" value="Unassembled WGS sequence"/>
</dbReference>
<evidence type="ECO:0000256" key="1">
    <source>
        <dbReference type="SAM" id="SignalP"/>
    </source>
</evidence>
<feature type="domain" description="Endonuclease/exonuclease/phosphatase" evidence="2">
    <location>
        <begin position="26"/>
        <end position="273"/>
    </location>
</feature>
<dbReference type="InterPro" id="IPR005135">
    <property type="entry name" value="Endo/exonuclease/phosphatase"/>
</dbReference>
<organism evidence="3 4">
    <name type="scientific">Novipirellula galeiformis</name>
    <dbReference type="NCBI Taxonomy" id="2528004"/>
    <lineage>
        <taxon>Bacteria</taxon>
        <taxon>Pseudomonadati</taxon>
        <taxon>Planctomycetota</taxon>
        <taxon>Planctomycetia</taxon>
        <taxon>Pirellulales</taxon>
        <taxon>Pirellulaceae</taxon>
        <taxon>Novipirellula</taxon>
    </lineage>
</organism>
<dbReference type="GO" id="GO:0000175">
    <property type="term" value="F:3'-5'-RNA exonuclease activity"/>
    <property type="evidence" value="ECO:0007669"/>
    <property type="project" value="TreeGrafter"/>
</dbReference>
<feature type="signal peptide" evidence="1">
    <location>
        <begin position="1"/>
        <end position="19"/>
    </location>
</feature>
<comment type="caution">
    <text evidence="3">The sequence shown here is derived from an EMBL/GenBank/DDBJ whole genome shotgun (WGS) entry which is preliminary data.</text>
</comment>
<evidence type="ECO:0000313" key="3">
    <source>
        <dbReference type="EMBL" id="TWU26590.1"/>
    </source>
</evidence>
<dbReference type="CDD" id="cd09083">
    <property type="entry name" value="EEP-1"/>
    <property type="match status" value="1"/>
</dbReference>
<dbReference type="RefSeq" id="WP_146592915.1">
    <property type="nucleotide sequence ID" value="NZ_SJPT01000001.1"/>
</dbReference>
<dbReference type="OrthoDB" id="9793162at2"/>
<dbReference type="GO" id="GO:0004519">
    <property type="term" value="F:endonuclease activity"/>
    <property type="evidence" value="ECO:0007669"/>
    <property type="project" value="UniProtKB-KW"/>
</dbReference>
<gene>
    <name evidence="3" type="ORF">Pla52o_04430</name>
</gene>
<dbReference type="Pfam" id="PF03372">
    <property type="entry name" value="Exo_endo_phos"/>
    <property type="match status" value="1"/>
</dbReference>
<evidence type="ECO:0000313" key="4">
    <source>
        <dbReference type="Proteomes" id="UP000316304"/>
    </source>
</evidence>
<dbReference type="InterPro" id="IPR036691">
    <property type="entry name" value="Endo/exonu/phosph_ase_sf"/>
</dbReference>
<feature type="chain" id="PRO_5023064510" evidence="1">
    <location>
        <begin position="20"/>
        <end position="285"/>
    </location>
</feature>
<keyword evidence="3" id="KW-0540">Nuclease</keyword>
<sequence precursor="true">MKMSFIAILACLIVTTTSADETSRLMSYNIRYLSPNDGKDHWDHRVDDVAKAIQQADIVGLQEATRKQIDDLAARLPDFYWYGLGRSDGADGGEFSPLFWRRDQFDVVRKGTFWLGPDPGAIGMNAWGANLPRICSWIEIHAKSNPQRWLLMNTHFDHQSAQARENSAKLLRSKAAELRDNLDVVVMGDLNALPKSRPLQHLLAGDLEGVTFFDSIAQSAAMPTGPQGTFNGFKKLNLSGRIDYILLSDPKANVTTHQTLDPRTSSGRFASDHQAVMITIASPAQ</sequence>
<name>A0A5C6CPW8_9BACT</name>
<dbReference type="SUPFAM" id="SSF56219">
    <property type="entry name" value="DNase I-like"/>
    <property type="match status" value="1"/>
</dbReference>
<dbReference type="PANTHER" id="PTHR12121">
    <property type="entry name" value="CARBON CATABOLITE REPRESSOR PROTEIN 4"/>
    <property type="match status" value="1"/>
</dbReference>
<dbReference type="Gene3D" id="3.60.10.10">
    <property type="entry name" value="Endonuclease/exonuclease/phosphatase"/>
    <property type="match status" value="1"/>
</dbReference>